<gene>
    <name evidence="4" type="primary">Cap</name>
</gene>
<dbReference type="InterPro" id="IPR029053">
    <property type="entry name" value="Viral_coat"/>
</dbReference>
<dbReference type="EMBL" id="KY487792">
    <property type="protein sequence ID" value="AUM61657.1"/>
    <property type="molecule type" value="Genomic_DNA"/>
</dbReference>
<evidence type="ECO:0000256" key="1">
    <source>
        <dbReference type="ARBA" id="ARBA00004328"/>
    </source>
</evidence>
<name>A0A2K9LS49_9VIRU</name>
<evidence type="ECO:0000313" key="4">
    <source>
        <dbReference type="EMBL" id="AUM61657.1"/>
    </source>
</evidence>
<evidence type="ECO:0000256" key="3">
    <source>
        <dbReference type="ARBA" id="ARBA00022844"/>
    </source>
</evidence>
<accession>A0A2K9LS49</accession>
<dbReference type="Pfam" id="PF00844">
    <property type="entry name" value="Gemini_coat"/>
    <property type="match status" value="1"/>
</dbReference>
<keyword evidence="2" id="KW-0167">Capsid protein</keyword>
<keyword evidence="3" id="KW-0946">Virion</keyword>
<dbReference type="InterPro" id="IPR000263">
    <property type="entry name" value="GV_A/BR1_coat"/>
</dbReference>
<sequence>MSVRKVYDRVPMGFAWEDPMVRTKRRIARNKERVAAAKAGRAVVAAAARMAPAANVAVRGLQLGMGELKAVDTALAATAIDAASGVQLINGIGRGDDINQRNGREIVMKSIEVKFTLQVTPGTGTAQVHRVVLVYDRQTNGTALTWADVYGAGPTILSVRNLENRKRFKVLMDRTFNMGAAVVQTVGGHNFITDSFYRKMNHPVTFNAGNAGTVADITTGSLYLMFIGSNAAGATAGSIVAQARVRYEDK</sequence>
<dbReference type="GO" id="GO:0005198">
    <property type="term" value="F:structural molecule activity"/>
    <property type="evidence" value="ECO:0007669"/>
    <property type="project" value="InterPro"/>
</dbReference>
<evidence type="ECO:0000256" key="2">
    <source>
        <dbReference type="ARBA" id="ARBA00022561"/>
    </source>
</evidence>
<proteinExistence type="predicted"/>
<reference evidence="4" key="1">
    <citation type="submission" date="2017-01" db="EMBL/GenBank/DDBJ databases">
        <title>High-throughput sequencing uncovers low homogeneity in the biogeography of single-stranded DNA viruses.</title>
        <authorList>
            <person name="Pearson V.M."/>
            <person name="Rokyta D.R."/>
        </authorList>
    </citation>
    <scope>NUCLEOTIDE SEQUENCE</scope>
</reference>
<comment type="subcellular location">
    <subcellularLocation>
        <location evidence="1">Virion</location>
    </subcellularLocation>
</comment>
<protein>
    <submittedName>
        <fullName evidence="4">Capsid</fullName>
    </submittedName>
</protein>
<dbReference type="GO" id="GO:0019028">
    <property type="term" value="C:viral capsid"/>
    <property type="evidence" value="ECO:0007669"/>
    <property type="project" value="UniProtKB-KW"/>
</dbReference>
<dbReference type="InterPro" id="IPR037164">
    <property type="entry name" value="Satellite_virus_coat_sf"/>
</dbReference>
<dbReference type="Gene3D" id="2.60.120.20">
    <property type="match status" value="1"/>
</dbReference>
<organism evidence="4">
    <name type="scientific">uncultured virus</name>
    <dbReference type="NCBI Taxonomy" id="340016"/>
    <lineage>
        <taxon>Viruses</taxon>
        <taxon>environmental samples</taxon>
    </lineage>
</organism>
<dbReference type="SUPFAM" id="SSF88650">
    <property type="entry name" value="Satellite viruses"/>
    <property type="match status" value="1"/>
</dbReference>